<evidence type="ECO:0000259" key="1">
    <source>
        <dbReference type="SMART" id="SM00849"/>
    </source>
</evidence>
<evidence type="ECO:0000313" key="3">
    <source>
        <dbReference type="Proteomes" id="UP000256485"/>
    </source>
</evidence>
<dbReference type="InterPro" id="IPR001279">
    <property type="entry name" value="Metallo-B-lactamas"/>
</dbReference>
<dbReference type="Proteomes" id="UP000256485">
    <property type="component" value="Unassembled WGS sequence"/>
</dbReference>
<organism evidence="2 3">
    <name type="scientific">Thermasporomyces composti</name>
    <dbReference type="NCBI Taxonomy" id="696763"/>
    <lineage>
        <taxon>Bacteria</taxon>
        <taxon>Bacillati</taxon>
        <taxon>Actinomycetota</taxon>
        <taxon>Actinomycetes</taxon>
        <taxon>Propionibacteriales</taxon>
        <taxon>Nocardioidaceae</taxon>
        <taxon>Thermasporomyces</taxon>
    </lineage>
</organism>
<dbReference type="OrthoDB" id="2971563at2"/>
<dbReference type="PANTHER" id="PTHR23131">
    <property type="entry name" value="ENDORIBONUCLEASE LACTB2"/>
    <property type="match status" value="1"/>
</dbReference>
<keyword evidence="3" id="KW-1185">Reference proteome</keyword>
<keyword evidence="2" id="KW-0378">Hydrolase</keyword>
<reference evidence="2 3" key="1">
    <citation type="submission" date="2018-08" db="EMBL/GenBank/DDBJ databases">
        <title>Sequencing the genomes of 1000 actinobacteria strains.</title>
        <authorList>
            <person name="Klenk H.-P."/>
        </authorList>
    </citation>
    <scope>NUCLEOTIDE SEQUENCE [LARGE SCALE GENOMIC DNA]</scope>
    <source>
        <strain evidence="2 3">DSM 22891</strain>
    </source>
</reference>
<dbReference type="EMBL" id="QTUC01000001">
    <property type="protein sequence ID" value="REF36438.1"/>
    <property type="molecule type" value="Genomic_DNA"/>
</dbReference>
<feature type="domain" description="Metallo-beta-lactamase" evidence="1">
    <location>
        <begin position="267"/>
        <end position="468"/>
    </location>
</feature>
<dbReference type="SMART" id="SM00849">
    <property type="entry name" value="Lactamase_B"/>
    <property type="match status" value="2"/>
</dbReference>
<dbReference type="Gene3D" id="3.60.15.10">
    <property type="entry name" value="Ribonuclease Z/Hydroxyacylglutathione hydrolase-like"/>
    <property type="match status" value="2"/>
</dbReference>
<protein>
    <submittedName>
        <fullName evidence="2">Glyoxylase-like metal-dependent hydrolase (Beta-lactamase superfamily II)</fullName>
    </submittedName>
</protein>
<dbReference type="InterPro" id="IPR036866">
    <property type="entry name" value="RibonucZ/Hydroxyglut_hydro"/>
</dbReference>
<comment type="caution">
    <text evidence="2">The sequence shown here is derived from an EMBL/GenBank/DDBJ whole genome shotgun (WGS) entry which is preliminary data.</text>
</comment>
<feature type="domain" description="Metallo-beta-lactamase" evidence="1">
    <location>
        <begin position="20"/>
        <end position="213"/>
    </location>
</feature>
<sequence length="617" mass="69005">MRPFGRTRRLSPHVSAFTDTCEVYVLHTGDRAVLVDFGSGAVLDHLDELGVREVTDVLVTHHHRDQVQGLARAAGRGIRIWVPPVEIDLIAHVDEHWRTRPLDNGYDLREDRFSLLEQVPVTGTVAEYRTRRYGDVDVHTLPTPGHTVGSVTYLVDIDGRRLAFVGDLVRGPGQVWSLAATQWTYTGIEGLATTVHSCQTLLDERPDVLLPSHGDPIHDPAAGLSLVVDRLAALASMRLGRPWDASSRRGDTWETLTPHLLRSRTTFATTYALLSRDGTALFFDFGYDAAMPMAGNDRASRRPLLSPLTSLRRDHGVERVEVAMPTHYHDDHVAGFNLLREVEGTEIWTAETITPILDAPRAFDLPCLWYDPIPSDGVLPLGRPVRWREYELTVHELPGHTLYAVAIEVVVDGVRVVVTGDQQDGGWVQGQRSEVLNYQYRNGFHYDDYIRSAELYRKLRPDLMVSGHWRPRWVDEAYLDRLLEDGRRLAELHRALLPLDEVDLGRFGLGTRILPYRSRVAAGSSAEVTVLVRNPLSVTADRAVESEPVVLELVLPAGWGTPRRRQVVQLARGQEARVPFVLCPPAGIRADRARIAVDLTVGQVRFGQVAEALVDVR</sequence>
<dbReference type="SUPFAM" id="SSF56281">
    <property type="entry name" value="Metallo-hydrolase/oxidoreductase"/>
    <property type="match status" value="2"/>
</dbReference>
<proteinExistence type="predicted"/>
<accession>A0A3D9V3Y3</accession>
<name>A0A3D9V3Y3_THECX</name>
<dbReference type="InterPro" id="IPR050662">
    <property type="entry name" value="Sec-metab_biosynth-thioest"/>
</dbReference>
<dbReference type="GO" id="GO:0016787">
    <property type="term" value="F:hydrolase activity"/>
    <property type="evidence" value="ECO:0007669"/>
    <property type="project" value="UniProtKB-KW"/>
</dbReference>
<evidence type="ECO:0000313" key="2">
    <source>
        <dbReference type="EMBL" id="REF36438.1"/>
    </source>
</evidence>
<gene>
    <name evidence="2" type="ORF">DFJ64_1846</name>
</gene>
<dbReference type="AlphaFoldDB" id="A0A3D9V3Y3"/>
<dbReference type="Pfam" id="PF00753">
    <property type="entry name" value="Lactamase_B"/>
    <property type="match status" value="2"/>
</dbReference>
<dbReference type="PANTHER" id="PTHR23131:SF0">
    <property type="entry name" value="ENDORIBONUCLEASE LACTB2"/>
    <property type="match status" value="1"/>
</dbReference>
<dbReference type="RefSeq" id="WP_115850076.1">
    <property type="nucleotide sequence ID" value="NZ_QTUC01000001.1"/>
</dbReference>